<feature type="domain" description="Cytochrome c oxidase assembly factor 3 mitochondrial coiled-coil" evidence="11">
    <location>
        <begin position="23"/>
        <end position="63"/>
    </location>
</feature>
<keyword evidence="13" id="KW-1185">Reference proteome</keyword>
<evidence type="ECO:0000256" key="7">
    <source>
        <dbReference type="ARBA" id="ARBA00023128"/>
    </source>
</evidence>
<keyword evidence="6 9" id="KW-1133">Transmembrane helix</keyword>
<comment type="subcellular location">
    <subcellularLocation>
        <location evidence="2">Mitochondrion inner membrane</location>
        <topology evidence="2">Single-pass membrane protein</topology>
    </subcellularLocation>
</comment>
<keyword evidence="9" id="KW-0999">Mitochondrion inner membrane</keyword>
<name>A0AAD7QVF3_9ASCO</name>
<dbReference type="PANTHER" id="PTHR15642:SF3">
    <property type="entry name" value="CYTOCHROME C OXIDASE ASSEMBLY FACTOR 3 HOMOLOG, MITOCHONDRIAL"/>
    <property type="match status" value="1"/>
</dbReference>
<dbReference type="GO" id="GO:0033617">
    <property type="term" value="P:mitochondrial respiratory chain complex IV assembly"/>
    <property type="evidence" value="ECO:0007669"/>
    <property type="project" value="UniProtKB-UniRule"/>
</dbReference>
<feature type="compositionally biased region" description="Basic and acidic residues" evidence="10">
    <location>
        <begin position="73"/>
        <end position="87"/>
    </location>
</feature>
<comment type="caution">
    <text evidence="12">The sequence shown here is derived from an EMBL/GenBank/DDBJ whole genome shotgun (WGS) entry which is preliminary data.</text>
</comment>
<organism evidence="12 13">
    <name type="scientific">Lipomyces tetrasporus</name>
    <dbReference type="NCBI Taxonomy" id="54092"/>
    <lineage>
        <taxon>Eukaryota</taxon>
        <taxon>Fungi</taxon>
        <taxon>Dikarya</taxon>
        <taxon>Ascomycota</taxon>
        <taxon>Saccharomycotina</taxon>
        <taxon>Lipomycetes</taxon>
        <taxon>Lipomycetales</taxon>
        <taxon>Lipomycetaceae</taxon>
        <taxon>Lipomyces</taxon>
    </lineage>
</organism>
<evidence type="ECO:0000256" key="8">
    <source>
        <dbReference type="ARBA" id="ARBA00023136"/>
    </source>
</evidence>
<evidence type="ECO:0000256" key="6">
    <source>
        <dbReference type="ARBA" id="ARBA00022989"/>
    </source>
</evidence>
<evidence type="ECO:0000259" key="11">
    <source>
        <dbReference type="Pfam" id="PF09813"/>
    </source>
</evidence>
<protein>
    <recommendedName>
        <fullName evidence="9">Cytochrome c oxidase assembly factor 3</fullName>
    </recommendedName>
</protein>
<keyword evidence="5 9" id="KW-0812">Transmembrane</keyword>
<evidence type="ECO:0000313" key="12">
    <source>
        <dbReference type="EMBL" id="KAJ8102075.1"/>
    </source>
</evidence>
<evidence type="ECO:0000256" key="9">
    <source>
        <dbReference type="RuleBase" id="RU367056"/>
    </source>
</evidence>
<dbReference type="InterPro" id="IPR041752">
    <property type="entry name" value="Coa3"/>
</dbReference>
<dbReference type="Proteomes" id="UP001217417">
    <property type="component" value="Unassembled WGS sequence"/>
</dbReference>
<dbReference type="PANTHER" id="PTHR15642">
    <property type="entry name" value="CYTOCHROME C OXIDASE ASSEMBLY FACTOR 3, MITOCHONDRIAL"/>
    <property type="match status" value="1"/>
</dbReference>
<evidence type="ECO:0000256" key="10">
    <source>
        <dbReference type="SAM" id="MobiDB-lite"/>
    </source>
</evidence>
<comment type="function">
    <text evidence="1 9">Required for assembly of cytochrome c oxidase (complex IV).</text>
</comment>
<evidence type="ECO:0000313" key="13">
    <source>
        <dbReference type="Proteomes" id="UP001217417"/>
    </source>
</evidence>
<dbReference type="GO" id="GO:0005743">
    <property type="term" value="C:mitochondrial inner membrane"/>
    <property type="evidence" value="ECO:0007669"/>
    <property type="project" value="UniProtKB-SubCell"/>
</dbReference>
<evidence type="ECO:0000256" key="5">
    <source>
        <dbReference type="ARBA" id="ARBA00022692"/>
    </source>
</evidence>
<sequence>MHSQLRWGVNKYQDASSRMSPALLRARSRYTQRNIVTGIVIAGIVGGIYTYAATATGSDDFSDVPMPPVPEDAVDKLRREREEQSRT</sequence>
<dbReference type="AlphaFoldDB" id="A0AAD7QVF3"/>
<dbReference type="Pfam" id="PF09813">
    <property type="entry name" value="Coa3_cc"/>
    <property type="match status" value="1"/>
</dbReference>
<dbReference type="InterPro" id="IPR018628">
    <property type="entry name" value="Coa3_CC"/>
</dbReference>
<reference evidence="12" key="1">
    <citation type="submission" date="2023-03" db="EMBL/GenBank/DDBJ databases">
        <title>Near-Complete genome sequence of Lipomyces tetrasporous NRRL Y-64009, an oleaginous yeast capable of growing on lignocellulosic hydrolysates.</title>
        <authorList>
            <consortium name="Lawrence Berkeley National Laboratory"/>
            <person name="Jagtap S.S."/>
            <person name="Liu J.-J."/>
            <person name="Walukiewicz H.E."/>
            <person name="Pangilinan J."/>
            <person name="Lipzen A."/>
            <person name="Ahrendt S."/>
            <person name="Koriabine M."/>
            <person name="Cobaugh K."/>
            <person name="Salamov A."/>
            <person name="Yoshinaga Y."/>
            <person name="Ng V."/>
            <person name="Daum C."/>
            <person name="Grigoriev I.V."/>
            <person name="Slininger P.J."/>
            <person name="Dien B.S."/>
            <person name="Jin Y.-S."/>
            <person name="Rao C.V."/>
        </authorList>
    </citation>
    <scope>NUCLEOTIDE SEQUENCE</scope>
    <source>
        <strain evidence="12">NRRL Y-64009</strain>
    </source>
</reference>
<accession>A0AAD7QVF3</accession>
<keyword evidence="7 9" id="KW-0496">Mitochondrion</keyword>
<dbReference type="GeneID" id="80882229"/>
<dbReference type="RefSeq" id="XP_056045525.1">
    <property type="nucleotide sequence ID" value="XM_056187063.1"/>
</dbReference>
<evidence type="ECO:0000256" key="2">
    <source>
        <dbReference type="ARBA" id="ARBA00004434"/>
    </source>
</evidence>
<comment type="similarity">
    <text evidence="3 9">Belongs to the COA3 family.</text>
</comment>
<proteinExistence type="inferred from homology"/>
<evidence type="ECO:0000256" key="4">
    <source>
        <dbReference type="ARBA" id="ARBA00011351"/>
    </source>
</evidence>
<evidence type="ECO:0000256" key="3">
    <source>
        <dbReference type="ARBA" id="ARBA00007035"/>
    </source>
</evidence>
<dbReference type="EMBL" id="JARPMG010000003">
    <property type="protein sequence ID" value="KAJ8102075.1"/>
    <property type="molecule type" value="Genomic_DNA"/>
</dbReference>
<comment type="subunit">
    <text evidence="4 9">Component of 250-400 kDa complexes called cytochrome oxidase assembly intermediates or COA complexes.</text>
</comment>
<feature type="transmembrane region" description="Helical" evidence="9">
    <location>
        <begin position="35"/>
        <end position="52"/>
    </location>
</feature>
<keyword evidence="8 9" id="KW-0472">Membrane</keyword>
<evidence type="ECO:0000256" key="1">
    <source>
        <dbReference type="ARBA" id="ARBA00003064"/>
    </source>
</evidence>
<gene>
    <name evidence="12" type="ORF">POJ06DRAFT_248706</name>
</gene>
<feature type="region of interest" description="Disordered" evidence="10">
    <location>
        <begin position="57"/>
        <end position="87"/>
    </location>
</feature>